<keyword evidence="3" id="KW-0808">Transferase</keyword>
<keyword evidence="7" id="KW-0342">GTP-binding</keyword>
<dbReference type="EC" id="2.7.7.50" evidence="1"/>
<evidence type="ECO:0000313" key="11">
    <source>
        <dbReference type="Proteomes" id="UP000269721"/>
    </source>
</evidence>
<protein>
    <recommendedName>
        <fullName evidence="1">mRNA guanylyltransferase</fullName>
        <ecNumber evidence="1">2.7.7.50</ecNumber>
    </recommendedName>
</protein>
<dbReference type="InterPro" id="IPR051029">
    <property type="entry name" value="mRNA_Capping_Enz/RNA_Phosphat"/>
</dbReference>
<evidence type="ECO:0000256" key="5">
    <source>
        <dbReference type="ARBA" id="ARBA00022741"/>
    </source>
</evidence>
<evidence type="ECO:0000259" key="9">
    <source>
        <dbReference type="Pfam" id="PF03919"/>
    </source>
</evidence>
<evidence type="ECO:0000256" key="7">
    <source>
        <dbReference type="ARBA" id="ARBA00023134"/>
    </source>
</evidence>
<keyword evidence="6" id="KW-0506">mRNA capping</keyword>
<evidence type="ECO:0000256" key="4">
    <source>
        <dbReference type="ARBA" id="ARBA00022695"/>
    </source>
</evidence>
<dbReference type="SUPFAM" id="SSF50249">
    <property type="entry name" value="Nucleic acid-binding proteins"/>
    <property type="match status" value="1"/>
</dbReference>
<dbReference type="GO" id="GO:0005525">
    <property type="term" value="F:GTP binding"/>
    <property type="evidence" value="ECO:0007669"/>
    <property type="project" value="UniProtKB-KW"/>
</dbReference>
<organism evidence="10 11">
    <name type="scientific">Blyttiomyces helicus</name>
    <dbReference type="NCBI Taxonomy" id="388810"/>
    <lineage>
        <taxon>Eukaryota</taxon>
        <taxon>Fungi</taxon>
        <taxon>Fungi incertae sedis</taxon>
        <taxon>Chytridiomycota</taxon>
        <taxon>Chytridiomycota incertae sedis</taxon>
        <taxon>Chytridiomycetes</taxon>
        <taxon>Chytridiomycetes incertae sedis</taxon>
        <taxon>Blyttiomyces</taxon>
    </lineage>
</organism>
<evidence type="ECO:0000259" key="8">
    <source>
        <dbReference type="Pfam" id="PF01331"/>
    </source>
</evidence>
<dbReference type="Gene3D" id="2.40.50.140">
    <property type="entry name" value="Nucleic acid-binding proteins"/>
    <property type="match status" value="1"/>
</dbReference>
<evidence type="ECO:0000256" key="3">
    <source>
        <dbReference type="ARBA" id="ARBA00022679"/>
    </source>
</evidence>
<dbReference type="GO" id="GO:0004484">
    <property type="term" value="F:mRNA guanylyltransferase activity"/>
    <property type="evidence" value="ECO:0007669"/>
    <property type="project" value="UniProtKB-EC"/>
</dbReference>
<reference evidence="11" key="1">
    <citation type="journal article" date="2018" name="Nat. Microbiol.">
        <title>Leveraging single-cell genomics to expand the fungal tree of life.</title>
        <authorList>
            <person name="Ahrendt S.R."/>
            <person name="Quandt C.A."/>
            <person name="Ciobanu D."/>
            <person name="Clum A."/>
            <person name="Salamov A."/>
            <person name="Andreopoulos B."/>
            <person name="Cheng J.F."/>
            <person name="Woyke T."/>
            <person name="Pelin A."/>
            <person name="Henrissat B."/>
            <person name="Reynolds N.K."/>
            <person name="Benny G.L."/>
            <person name="Smith M.E."/>
            <person name="James T.Y."/>
            <person name="Grigoriev I.V."/>
        </authorList>
    </citation>
    <scope>NUCLEOTIDE SEQUENCE [LARGE SCALE GENOMIC DNA]</scope>
</reference>
<dbReference type="InterPro" id="IPR013846">
    <property type="entry name" value="mRNA_cap_enzyme_C"/>
</dbReference>
<dbReference type="OrthoDB" id="2160168at2759"/>
<dbReference type="PANTHER" id="PTHR10367">
    <property type="entry name" value="MRNA-CAPPING ENZYME"/>
    <property type="match status" value="1"/>
</dbReference>
<dbReference type="Proteomes" id="UP000269721">
    <property type="component" value="Unassembled WGS sequence"/>
</dbReference>
<keyword evidence="11" id="KW-1185">Reference proteome</keyword>
<sequence>MSPYLPRRTSFEIEIEFLRDTFYKHISASQSLTIEVNNAANMMAKCVYDLLCVMNESPVVPSVFEKHNVLLEYRVATKQYFEKNTHTSPRFIGAQPETLHKSHIPKILENYSISEKYDGERNLLFISDTFEAYLLNRRMILKSTGLKNSKHMGSVLDVEVVNGDIFVFDILFSCGNDLRDNKEYHLEKRIQMINEVVQECTGINDMRKNIFVKQHFFGSTNFDILFAKWTVPDNIKKDGFIFTPVNEPYPKRAKWMNLLKWKPLEMNSIDFCVQLSARDASYQTWNLFVGDNAHNIIPFEPCRKITVPNTNPFAFRNANDKMYKIVECVWDCSQKTFIPLKERTDKKHANFKTVAMDVWLSINDPVHLSDLQPKPLSGLRRFHNQVKSKNSET</sequence>
<proteinExistence type="predicted"/>
<feature type="domain" description="mRNA capping enzyme C-terminal" evidence="9">
    <location>
        <begin position="266"/>
        <end position="371"/>
    </location>
</feature>
<feature type="domain" description="mRNA capping enzyme adenylation" evidence="8">
    <location>
        <begin position="95"/>
        <end position="262"/>
    </location>
</feature>
<dbReference type="GO" id="GO:0006370">
    <property type="term" value="P:7-methylguanosine mRNA capping"/>
    <property type="evidence" value="ECO:0007669"/>
    <property type="project" value="UniProtKB-KW"/>
</dbReference>
<dbReference type="EMBL" id="KZ993898">
    <property type="protein sequence ID" value="RKO94432.1"/>
    <property type="molecule type" value="Genomic_DNA"/>
</dbReference>
<dbReference type="PANTHER" id="PTHR10367:SF25">
    <property type="entry name" value="DUAL SPECIFICITY PHOSPHATASE CATALYTIC DOMAIN PROTEIN (AFU_ORTHOLOGUE AFUA_1G03540)"/>
    <property type="match status" value="1"/>
</dbReference>
<dbReference type="GO" id="GO:0005524">
    <property type="term" value="F:ATP binding"/>
    <property type="evidence" value="ECO:0007669"/>
    <property type="project" value="InterPro"/>
</dbReference>
<dbReference type="AlphaFoldDB" id="A0A4P9WPJ0"/>
<dbReference type="Gene3D" id="3.30.470.30">
    <property type="entry name" value="DNA ligase/mRNA capping enzyme"/>
    <property type="match status" value="1"/>
</dbReference>
<evidence type="ECO:0000256" key="2">
    <source>
        <dbReference type="ARBA" id="ARBA00022664"/>
    </source>
</evidence>
<keyword evidence="5" id="KW-0547">Nucleotide-binding</keyword>
<accession>A0A4P9WPJ0</accession>
<keyword evidence="2" id="KW-0507">mRNA processing</keyword>
<dbReference type="InterPro" id="IPR001339">
    <property type="entry name" value="mRNA_cap_enzyme_adenylation"/>
</dbReference>
<evidence type="ECO:0000313" key="10">
    <source>
        <dbReference type="EMBL" id="RKO94432.1"/>
    </source>
</evidence>
<dbReference type="SUPFAM" id="SSF56091">
    <property type="entry name" value="DNA ligase/mRNA capping enzyme, catalytic domain"/>
    <property type="match status" value="1"/>
</dbReference>
<dbReference type="InterPro" id="IPR012340">
    <property type="entry name" value="NA-bd_OB-fold"/>
</dbReference>
<evidence type="ECO:0000256" key="6">
    <source>
        <dbReference type="ARBA" id="ARBA00023042"/>
    </source>
</evidence>
<gene>
    <name evidence="10" type="ORF">BDK51DRAFT_34431</name>
</gene>
<evidence type="ECO:0000256" key="1">
    <source>
        <dbReference type="ARBA" id="ARBA00012475"/>
    </source>
</evidence>
<dbReference type="Pfam" id="PF03919">
    <property type="entry name" value="mRNA_cap_C"/>
    <property type="match status" value="1"/>
</dbReference>
<name>A0A4P9WPJ0_9FUNG</name>
<keyword evidence="4" id="KW-0548">Nucleotidyltransferase</keyword>
<dbReference type="Pfam" id="PF01331">
    <property type="entry name" value="mRNA_cap_enzyme"/>
    <property type="match status" value="1"/>
</dbReference>